<dbReference type="GeneID" id="63832926"/>
<evidence type="ECO:0000313" key="1">
    <source>
        <dbReference type="EMBL" id="KAF3763523.1"/>
    </source>
</evidence>
<proteinExistence type="predicted"/>
<comment type="caution">
    <text evidence="1">The sequence shown here is derived from an EMBL/GenBank/DDBJ whole genome shotgun (WGS) entry which is preliminary data.</text>
</comment>
<accession>A0A9P4XZ24</accession>
<reference evidence="1" key="1">
    <citation type="journal article" date="2020" name="Phytopathology">
        <title>Genome sequence of the chestnut blight fungus Cryphonectria parasitica EP155: A fundamental resource for an archetypical invasive plant pathogen.</title>
        <authorList>
            <person name="Crouch J.A."/>
            <person name="Dawe A."/>
            <person name="Aerts A."/>
            <person name="Barry K."/>
            <person name="Churchill A.C.L."/>
            <person name="Grimwood J."/>
            <person name="Hillman B."/>
            <person name="Milgroom M.G."/>
            <person name="Pangilinan J."/>
            <person name="Smith M."/>
            <person name="Salamov A."/>
            <person name="Schmutz J."/>
            <person name="Yadav J."/>
            <person name="Grigoriev I.V."/>
            <person name="Nuss D."/>
        </authorList>
    </citation>
    <scope>NUCLEOTIDE SEQUENCE</scope>
    <source>
        <strain evidence="1">EP155</strain>
    </source>
</reference>
<dbReference type="PANTHER" id="PTHR37535">
    <property type="entry name" value="FLUG DOMAIN PROTEIN"/>
    <property type="match status" value="1"/>
</dbReference>
<name>A0A9P4XZ24_CRYP1</name>
<dbReference type="AlphaFoldDB" id="A0A9P4XZ24"/>
<dbReference type="Proteomes" id="UP000803844">
    <property type="component" value="Unassembled WGS sequence"/>
</dbReference>
<evidence type="ECO:0000313" key="2">
    <source>
        <dbReference type="Proteomes" id="UP000803844"/>
    </source>
</evidence>
<dbReference type="Pfam" id="PF11917">
    <property type="entry name" value="DUF3435"/>
    <property type="match status" value="1"/>
</dbReference>
<feature type="non-terminal residue" evidence="1">
    <location>
        <position position="1"/>
    </location>
</feature>
<organism evidence="1 2">
    <name type="scientific">Cryphonectria parasitica (strain ATCC 38755 / EP155)</name>
    <dbReference type="NCBI Taxonomy" id="660469"/>
    <lineage>
        <taxon>Eukaryota</taxon>
        <taxon>Fungi</taxon>
        <taxon>Dikarya</taxon>
        <taxon>Ascomycota</taxon>
        <taxon>Pezizomycotina</taxon>
        <taxon>Sordariomycetes</taxon>
        <taxon>Sordariomycetidae</taxon>
        <taxon>Diaporthales</taxon>
        <taxon>Cryphonectriaceae</taxon>
        <taxon>Cryphonectria-Endothia species complex</taxon>
        <taxon>Cryphonectria</taxon>
    </lineage>
</organism>
<dbReference type="RefSeq" id="XP_040774484.1">
    <property type="nucleotide sequence ID" value="XM_040915797.1"/>
</dbReference>
<keyword evidence="2" id="KW-1185">Reference proteome</keyword>
<feature type="non-terminal residue" evidence="1">
    <location>
        <position position="300"/>
    </location>
</feature>
<gene>
    <name evidence="1" type="ORF">M406DRAFT_228735</name>
</gene>
<dbReference type="EMBL" id="MU032349">
    <property type="protein sequence ID" value="KAF3763523.1"/>
    <property type="molecule type" value="Genomic_DNA"/>
</dbReference>
<dbReference type="PANTHER" id="PTHR37535:SF4">
    <property type="entry name" value="FLUG DOMAIN-CONTAINING PROTEIN"/>
    <property type="match status" value="1"/>
</dbReference>
<protein>
    <submittedName>
        <fullName evidence="1">Uncharacterized protein</fullName>
    </submittedName>
</protein>
<dbReference type="OrthoDB" id="4940137at2759"/>
<sequence>DVTFWILRDPEQSGGRDRLAMQILFRFHKGHQIKRVPTTFLFVEEKLPIICPISHILAKALAEGAIAIGEPNDAASFFATRINRPGIKIRWKEESLHKPLFRKSAKTLQGYDKIDEPLTQSIFNDHSQRLGKEVGLEELLQNYCYRRGFAETVDRHYRQSVRDQTLRHQPRSDTYQMAYHNSRVNAVVQDAFLGRGTSSPYLAVMNHMSIRRNEKAPKIVPSEVMDMIGPSKLVRRLAAELGNIRDLLGVKYGKPTLAIGDDLLQLKQKENELRAAKQSQCRKVLQHMRAEFFQMSDDDQ</sequence>
<dbReference type="InterPro" id="IPR021842">
    <property type="entry name" value="DUF3435"/>
</dbReference>